<keyword evidence="5" id="KW-0346">Stress response</keyword>
<reference key="1">
    <citation type="submission" date="2010-11" db="EMBL/GenBank/DDBJ databases">
        <title>The complete sequence of chromosome of Isophaera pallida ATCC 43644.</title>
        <authorList>
            <consortium name="US DOE Joint Genome Institute (JGI-PGF)"/>
            <person name="Lucas S."/>
            <person name="Copeland A."/>
            <person name="Lapidus A."/>
            <person name="Bruce D."/>
            <person name="Goodwin L."/>
            <person name="Pitluck S."/>
            <person name="Kyrpides N."/>
            <person name="Mavromatis K."/>
            <person name="Pagani I."/>
            <person name="Ivanova N."/>
            <person name="Saunders E."/>
            <person name="Brettin T."/>
            <person name="Detter J.C."/>
            <person name="Han C."/>
            <person name="Tapia R."/>
            <person name="Land M."/>
            <person name="Hauser L."/>
            <person name="Markowitz V."/>
            <person name="Cheng J.-F."/>
            <person name="Hugenholtz P."/>
            <person name="Woyke T."/>
            <person name="Wu D."/>
            <person name="Eisen J.A."/>
        </authorList>
    </citation>
    <scope>NUCLEOTIDE SEQUENCE</scope>
    <source>
        <strain>ATCC 43644</strain>
    </source>
</reference>
<dbReference type="GO" id="GO:0140662">
    <property type="term" value="F:ATP-dependent protein folding chaperone"/>
    <property type="evidence" value="ECO:0007669"/>
    <property type="project" value="InterPro"/>
</dbReference>
<dbReference type="Proteomes" id="UP000008631">
    <property type="component" value="Chromosome"/>
</dbReference>
<dbReference type="InParanoid" id="E8QWR5"/>
<evidence type="ECO:0000256" key="3">
    <source>
        <dbReference type="ARBA" id="ARBA00022840"/>
    </source>
</evidence>
<sequence length="633" mass="67476">MARWVVGIDLGTTNSALAFVEAEAVSDEGSKGAASGSKVRVFEIPQVVALNEVASRAVLPSFWYRPAQGEFPLGAVDCPWNTKKGEGADRLVGLFARDQGAKVPGRVVASSKSWLCHPGVDRQAAILPWTAADDVAKVSPVEAARAFLDHLRRAWNHTHAQPGDKARASAGNALEEQEILLTVPASFDPVARQLTLEAATLAGLNNVTLLEEPLAAFYAWLDAQGDSWRDQVKVGDLILVCDVGGGTTDFTLVAVEDRDGDLALRRAAVGDHLLLGGDNMDLALAYAAAATLPGGMERLDPIQRVALTHACRQAKETLLANPNLTTAPVVILGRGSKVIGGAIKTELTREVLERTLLEGFFPVCGPEASAQAGRKVGLSEIGLPYAAEPAITRQLAHFLTRQANSLHHDTASPTASGTRLVKPSAVLFNGGVFEAEPLRRRVLEVLSQWCGRPVPALETPGLDLAVARGAAHYGLVRKGRGIRVRGGVSRAFYLGIETAAPAVPGIKPPLKALCVVPMGMEEGTETDVPGPPLNLMVGEPARFHFLSSTTRRQDVPGTLLDHWSPDELLELEPVETTLPIEQNANDAAGAAPATVVPVRLHSRVTEVGVLDLSCRSLADDRAWKLEYNVREPR</sequence>
<evidence type="ECO:0000313" key="6">
    <source>
        <dbReference type="Proteomes" id="UP000008631"/>
    </source>
</evidence>
<dbReference type="OrthoDB" id="9760742at2"/>
<dbReference type="InterPro" id="IPR043129">
    <property type="entry name" value="ATPase_NBD"/>
</dbReference>
<dbReference type="SUPFAM" id="SSF53067">
    <property type="entry name" value="Actin-like ATPase domain"/>
    <property type="match status" value="2"/>
</dbReference>
<gene>
    <name evidence="5" type="ordered locus">Isop_2389</name>
</gene>
<dbReference type="HOGENOM" id="CLU_030332_0_0_0"/>
<dbReference type="InterPro" id="IPR013126">
    <property type="entry name" value="Hsp_70_fam"/>
</dbReference>
<reference evidence="5 6" key="2">
    <citation type="journal article" date="2011" name="Stand. Genomic Sci.">
        <title>Complete genome sequence of Isosphaera pallida type strain (IS1B).</title>
        <authorList>
            <consortium name="US DOE Joint Genome Institute (JGI-PGF)"/>
            <person name="Goker M."/>
            <person name="Cleland D."/>
            <person name="Saunders E."/>
            <person name="Lapidus A."/>
            <person name="Nolan M."/>
            <person name="Lucas S."/>
            <person name="Hammon N."/>
            <person name="Deshpande S."/>
            <person name="Cheng J.F."/>
            <person name="Tapia R."/>
            <person name="Han C."/>
            <person name="Goodwin L."/>
            <person name="Pitluck S."/>
            <person name="Liolios K."/>
            <person name="Pagani I."/>
            <person name="Ivanova N."/>
            <person name="Mavromatis K."/>
            <person name="Pati A."/>
            <person name="Chen A."/>
            <person name="Palaniappan K."/>
            <person name="Land M."/>
            <person name="Hauser L."/>
            <person name="Chang Y.J."/>
            <person name="Jeffries C.D."/>
            <person name="Detter J.C."/>
            <person name="Beck B."/>
            <person name="Woyke T."/>
            <person name="Bristow J."/>
            <person name="Eisen J.A."/>
            <person name="Markowitz V."/>
            <person name="Hugenholtz P."/>
            <person name="Kyrpides N.C."/>
            <person name="Klenk H.P."/>
        </authorList>
    </citation>
    <scope>NUCLEOTIDE SEQUENCE [LARGE SCALE GENOMIC DNA]</scope>
    <source>
        <strain evidence="6">ATCC 43644 / DSM 9630 / IS1B</strain>
    </source>
</reference>
<dbReference type="eggNOG" id="COG0443">
    <property type="taxonomic scope" value="Bacteria"/>
</dbReference>
<dbReference type="EMBL" id="CP002353">
    <property type="protein sequence ID" value="ADV62965.1"/>
    <property type="molecule type" value="Genomic_DNA"/>
</dbReference>
<evidence type="ECO:0000256" key="2">
    <source>
        <dbReference type="ARBA" id="ARBA00022741"/>
    </source>
</evidence>
<dbReference type="KEGG" id="ipa:Isop_2389"/>
<keyword evidence="2 4" id="KW-0547">Nucleotide-binding</keyword>
<protein>
    <submittedName>
        <fullName evidence="5">Heat shock protein 70 family protein</fullName>
    </submittedName>
</protein>
<dbReference type="GO" id="GO:0005524">
    <property type="term" value="F:ATP binding"/>
    <property type="evidence" value="ECO:0007669"/>
    <property type="project" value="UniProtKB-KW"/>
</dbReference>
<dbReference type="InterPro" id="IPR018181">
    <property type="entry name" value="Heat_shock_70_CS"/>
</dbReference>
<dbReference type="Gene3D" id="3.30.420.40">
    <property type="match status" value="2"/>
</dbReference>
<dbReference type="STRING" id="575540.Isop_2389"/>
<dbReference type="CDD" id="cd10170">
    <property type="entry name" value="ASKHA_NBD_HSP70"/>
    <property type="match status" value="1"/>
</dbReference>
<comment type="similarity">
    <text evidence="1 4">Belongs to the heat shock protein 70 family.</text>
</comment>
<dbReference type="RefSeq" id="WP_013565253.1">
    <property type="nucleotide sequence ID" value="NC_014962.1"/>
</dbReference>
<dbReference type="AlphaFoldDB" id="E8QWR5"/>
<accession>E8QWR5</accession>
<evidence type="ECO:0000256" key="4">
    <source>
        <dbReference type="RuleBase" id="RU003322"/>
    </source>
</evidence>
<organism evidence="5 6">
    <name type="scientific">Isosphaera pallida (strain ATCC 43644 / DSM 9630 / IS1B)</name>
    <dbReference type="NCBI Taxonomy" id="575540"/>
    <lineage>
        <taxon>Bacteria</taxon>
        <taxon>Pseudomonadati</taxon>
        <taxon>Planctomycetota</taxon>
        <taxon>Planctomycetia</taxon>
        <taxon>Isosphaerales</taxon>
        <taxon>Isosphaeraceae</taxon>
        <taxon>Isosphaera</taxon>
    </lineage>
</organism>
<dbReference type="Pfam" id="PF00012">
    <property type="entry name" value="HSP70"/>
    <property type="match status" value="1"/>
</dbReference>
<proteinExistence type="inferred from homology"/>
<evidence type="ECO:0000256" key="1">
    <source>
        <dbReference type="ARBA" id="ARBA00007381"/>
    </source>
</evidence>
<dbReference type="PANTHER" id="PTHR19375">
    <property type="entry name" value="HEAT SHOCK PROTEIN 70KDA"/>
    <property type="match status" value="1"/>
</dbReference>
<keyword evidence="6" id="KW-1185">Reference proteome</keyword>
<keyword evidence="3 4" id="KW-0067">ATP-binding</keyword>
<name>E8QWR5_ISOPI</name>
<evidence type="ECO:0000313" key="5">
    <source>
        <dbReference type="EMBL" id="ADV62965.1"/>
    </source>
</evidence>
<dbReference type="PROSITE" id="PS00297">
    <property type="entry name" value="HSP70_1"/>
    <property type="match status" value="1"/>
</dbReference>